<dbReference type="GO" id="GO:0046872">
    <property type="term" value="F:metal ion binding"/>
    <property type="evidence" value="ECO:0007669"/>
    <property type="project" value="UniProtKB-KW"/>
</dbReference>
<dbReference type="GO" id="GO:0005886">
    <property type="term" value="C:plasma membrane"/>
    <property type="evidence" value="ECO:0007669"/>
    <property type="project" value="UniProtKB-SubCell"/>
</dbReference>
<feature type="binding site" evidence="7">
    <location>
        <position position="203"/>
    </location>
    <ligand>
        <name>Zn(2+)</name>
        <dbReference type="ChEBI" id="CHEBI:29105"/>
    </ligand>
</feature>
<dbReference type="RefSeq" id="WP_012421895.1">
    <property type="nucleotide sequence ID" value="NC_010673.1"/>
</dbReference>
<evidence type="ECO:0000256" key="7">
    <source>
        <dbReference type="PIRSR" id="PIRSR604254-1"/>
    </source>
</evidence>
<dbReference type="EMBL" id="CP000048">
    <property type="protein sequence ID" value="AAX16638.1"/>
    <property type="molecule type" value="Genomic_DNA"/>
</dbReference>
<comment type="similarity">
    <text evidence="2">Belongs to the UPF0073 (Hly-III) family.</text>
</comment>
<protein>
    <submittedName>
        <fullName evidence="9">Conserved membrane protein</fullName>
    </submittedName>
</protein>
<sequence length="229" mass="26086">MFKKKKKHKSYHASIPKNELFSSISHLIGIILSIIGTTILITLSINSEKYLHAVLFLIYGSSMTLLYTMSTLYHMFTRGSKIKQLFRKFDHISIFILIAGTYTPPCLILMPNVYGKIILIAVWGFAILGIIFKSIYINSPGWINGCIFILMGWSIIFGIKLIYEILPIKGFVWLGLGGILYTLGGIVYSTSKKLNPIANMRMHDLFHILILLASFAHFWFMLKYVLPIN</sequence>
<proteinExistence type="inferred from homology"/>
<evidence type="ECO:0000256" key="5">
    <source>
        <dbReference type="ARBA" id="ARBA00022989"/>
    </source>
</evidence>
<reference evidence="10" key="1">
    <citation type="submission" date="2004-12" db="EMBL/GenBank/DDBJ databases">
        <title>The genome sequence of Borrelia hermsii and Borrelia turicatae: comparative analysis of two agents of endemic N. America relapsing fever.</title>
        <authorList>
            <person name="Porcella S.F."/>
            <person name="Raffel S.J."/>
            <person name="Schrumpf M.E."/>
            <person name="Montgomery B."/>
            <person name="Smith T."/>
            <person name="Schwan T.G."/>
        </authorList>
    </citation>
    <scope>NUCLEOTIDE SEQUENCE [LARGE SCALE GENOMIC DNA]</scope>
    <source>
        <strain evidence="10">HS1 / DAH</strain>
    </source>
</reference>
<dbReference type="InterPro" id="IPR004254">
    <property type="entry name" value="AdipoR/HlyIII-related"/>
</dbReference>
<dbReference type="NCBIfam" id="TIGR01065">
    <property type="entry name" value="hlyIII"/>
    <property type="match status" value="1"/>
</dbReference>
<keyword evidence="3" id="KW-1003">Cell membrane</keyword>
<feature type="transmembrane region" description="Helical" evidence="8">
    <location>
        <begin position="20"/>
        <end position="45"/>
    </location>
</feature>
<evidence type="ECO:0000256" key="2">
    <source>
        <dbReference type="ARBA" id="ARBA00008488"/>
    </source>
</evidence>
<dbReference type="Pfam" id="PF03006">
    <property type="entry name" value="HlyIII"/>
    <property type="match status" value="1"/>
</dbReference>
<organism evidence="9 10">
    <name type="scientific">Borrelia hermsii (strain HS1 / DAH)</name>
    <dbReference type="NCBI Taxonomy" id="314723"/>
    <lineage>
        <taxon>Bacteria</taxon>
        <taxon>Pseudomonadati</taxon>
        <taxon>Spirochaetota</taxon>
        <taxon>Spirochaetia</taxon>
        <taxon>Spirochaetales</taxon>
        <taxon>Borreliaceae</taxon>
        <taxon>Borrelia</taxon>
    </lineage>
</organism>
<dbReference type="InterPro" id="IPR005744">
    <property type="entry name" value="Hy-lIII"/>
</dbReference>
<accession>A0AA34R4H2</accession>
<keyword evidence="6 8" id="KW-0472">Membrane</keyword>
<evidence type="ECO:0000256" key="3">
    <source>
        <dbReference type="ARBA" id="ARBA00022475"/>
    </source>
</evidence>
<feature type="transmembrane region" description="Helical" evidence="8">
    <location>
        <begin position="171"/>
        <end position="190"/>
    </location>
</feature>
<evidence type="ECO:0000256" key="4">
    <source>
        <dbReference type="ARBA" id="ARBA00022692"/>
    </source>
</evidence>
<feature type="transmembrane region" description="Helical" evidence="8">
    <location>
        <begin position="117"/>
        <end position="135"/>
    </location>
</feature>
<feature type="transmembrane region" description="Helical" evidence="8">
    <location>
        <begin position="94"/>
        <end position="111"/>
    </location>
</feature>
<feature type="transmembrane region" description="Helical" evidence="8">
    <location>
        <begin position="142"/>
        <end position="165"/>
    </location>
</feature>
<keyword evidence="4 8" id="KW-0812">Transmembrane</keyword>
<feature type="binding site" evidence="7">
    <location>
        <position position="207"/>
    </location>
    <ligand>
        <name>Zn(2+)</name>
        <dbReference type="ChEBI" id="CHEBI:29105"/>
    </ligand>
</feature>
<gene>
    <name evidence="9" type="ordered locus">BH0117</name>
</gene>
<feature type="binding site" evidence="7">
    <location>
        <position position="74"/>
    </location>
    <ligand>
        <name>Zn(2+)</name>
        <dbReference type="ChEBI" id="CHEBI:29105"/>
    </ligand>
</feature>
<evidence type="ECO:0000313" key="10">
    <source>
        <dbReference type="Proteomes" id="UP000008834"/>
    </source>
</evidence>
<dbReference type="PANTHER" id="PTHR20855:SF3">
    <property type="entry name" value="LD03007P"/>
    <property type="match status" value="1"/>
</dbReference>
<evidence type="ECO:0000313" key="9">
    <source>
        <dbReference type="EMBL" id="AAX16638.1"/>
    </source>
</evidence>
<feature type="transmembrane region" description="Helical" evidence="8">
    <location>
        <begin position="51"/>
        <end position="73"/>
    </location>
</feature>
<comment type="subcellular location">
    <subcellularLocation>
        <location evidence="1">Cell membrane</location>
        <topology evidence="1">Multi-pass membrane protein</topology>
    </subcellularLocation>
</comment>
<dbReference type="GO" id="GO:0140911">
    <property type="term" value="F:pore-forming activity"/>
    <property type="evidence" value="ECO:0007669"/>
    <property type="project" value="InterPro"/>
</dbReference>
<name>A0AA34R4H2_BORHD</name>
<dbReference type="GeneID" id="71842928"/>
<dbReference type="AlphaFoldDB" id="A0AA34R4H2"/>
<feature type="transmembrane region" description="Helical" evidence="8">
    <location>
        <begin position="202"/>
        <end position="222"/>
    </location>
</feature>
<keyword evidence="7" id="KW-0479">Metal-binding</keyword>
<evidence type="ECO:0000256" key="1">
    <source>
        <dbReference type="ARBA" id="ARBA00004651"/>
    </source>
</evidence>
<dbReference type="KEGG" id="bhr:BH0117"/>
<evidence type="ECO:0000256" key="6">
    <source>
        <dbReference type="ARBA" id="ARBA00023136"/>
    </source>
</evidence>
<dbReference type="PANTHER" id="PTHR20855">
    <property type="entry name" value="ADIPOR/PROGESTIN RECEPTOR-RELATED"/>
    <property type="match status" value="1"/>
</dbReference>
<dbReference type="Proteomes" id="UP000008834">
    <property type="component" value="Chromosome"/>
</dbReference>
<evidence type="ECO:0000256" key="8">
    <source>
        <dbReference type="SAM" id="Phobius"/>
    </source>
</evidence>
<keyword evidence="5 8" id="KW-1133">Transmembrane helix</keyword>
<keyword evidence="7" id="KW-0862">Zinc</keyword>